<dbReference type="EC" id="2.7.13.3" evidence="3"/>
<dbReference type="SUPFAM" id="SSF47384">
    <property type="entry name" value="Homodimeric domain of signal transducing histidine kinase"/>
    <property type="match status" value="1"/>
</dbReference>
<gene>
    <name evidence="13" type="ORF">ESZ54_09015</name>
</gene>
<dbReference type="GO" id="GO:0000155">
    <property type="term" value="F:phosphorelay sensor kinase activity"/>
    <property type="evidence" value="ECO:0007669"/>
    <property type="project" value="InterPro"/>
</dbReference>
<evidence type="ECO:0000313" key="13">
    <source>
        <dbReference type="EMBL" id="THB60719.1"/>
    </source>
</evidence>
<dbReference type="Gene3D" id="3.30.565.10">
    <property type="entry name" value="Histidine kinase-like ATPase, C-terminal domain"/>
    <property type="match status" value="1"/>
</dbReference>
<dbReference type="AlphaFoldDB" id="A0A4V3TUX8"/>
<evidence type="ECO:0000256" key="5">
    <source>
        <dbReference type="ARBA" id="ARBA00022679"/>
    </source>
</evidence>
<dbReference type="Pfam" id="PF02518">
    <property type="entry name" value="HATPase_c"/>
    <property type="match status" value="1"/>
</dbReference>
<feature type="domain" description="Histidine kinase" evidence="12">
    <location>
        <begin position="133"/>
        <end position="334"/>
    </location>
</feature>
<keyword evidence="4" id="KW-1003">Cell membrane</keyword>
<sequence length="338" mass="39634">MKTESKICFVWRYLKDQKMLYILFILIWFVLFLTIYLYKLPIALLMDACLFTSTILVGWSFYDGIKLYHEHQKLLFLLHQKSYYFDQVSQLPQPGKLLVQDYQQLFLEAVADKEKMRTELTQQNQYLFDYYSMWTHQIKTPLAALDLLVQNQSETQLTTQMKNEIFKVDDYLGMMLHYLKLNHVETDFVITRVNLGEVVKSVIRKYATFFIQKNLSVKIEPFEKEVITDEKWLTFMLEQIIFNSIKYTQKGGVSVRLVGERLSIEDTGIGILAQDLPRIFEKGYTGFNGREDKKATGLGLHLCQEIGCKLDLSLTAFSEVGKGTKIQIDFSQTKYRDE</sequence>
<organism evidence="13 14">
    <name type="scientific">Vagococcus silagei</name>
    <dbReference type="NCBI Taxonomy" id="2508885"/>
    <lineage>
        <taxon>Bacteria</taxon>
        <taxon>Bacillati</taxon>
        <taxon>Bacillota</taxon>
        <taxon>Bacilli</taxon>
        <taxon>Lactobacillales</taxon>
        <taxon>Enterococcaceae</taxon>
        <taxon>Vagococcus</taxon>
    </lineage>
</organism>
<dbReference type="GO" id="GO:0005886">
    <property type="term" value="C:plasma membrane"/>
    <property type="evidence" value="ECO:0007669"/>
    <property type="project" value="UniProtKB-SubCell"/>
</dbReference>
<evidence type="ECO:0000256" key="8">
    <source>
        <dbReference type="ARBA" id="ARBA00022989"/>
    </source>
</evidence>
<feature type="transmembrane region" description="Helical" evidence="11">
    <location>
        <begin position="20"/>
        <end position="38"/>
    </location>
</feature>
<dbReference type="EMBL" id="SDGV01000018">
    <property type="protein sequence ID" value="THB60719.1"/>
    <property type="molecule type" value="Genomic_DNA"/>
</dbReference>
<dbReference type="PANTHER" id="PTHR45453:SF2">
    <property type="entry name" value="HISTIDINE KINASE"/>
    <property type="match status" value="1"/>
</dbReference>
<dbReference type="InterPro" id="IPR036890">
    <property type="entry name" value="HATPase_C_sf"/>
</dbReference>
<dbReference type="RefSeq" id="WP_136137344.1">
    <property type="nucleotide sequence ID" value="NZ_SDGV01000018.1"/>
</dbReference>
<comment type="catalytic activity">
    <reaction evidence="1">
        <text>ATP + protein L-histidine = ADP + protein N-phospho-L-histidine.</text>
        <dbReference type="EC" id="2.7.13.3"/>
    </reaction>
</comment>
<reference evidence="13 14" key="1">
    <citation type="submission" date="2019-01" db="EMBL/GenBank/DDBJ databases">
        <title>Vagococcus silagei sp. nov. isolated from brewer's grain.</title>
        <authorList>
            <person name="Guu J.-R."/>
        </authorList>
    </citation>
    <scope>NUCLEOTIDE SEQUENCE [LARGE SCALE GENOMIC DNA]</scope>
    <source>
        <strain evidence="13 14">2B-2</strain>
    </source>
</reference>
<comment type="subcellular location">
    <subcellularLocation>
        <location evidence="2">Cell membrane</location>
        <topology evidence="2">Multi-pass membrane protein</topology>
    </subcellularLocation>
</comment>
<evidence type="ECO:0000259" key="12">
    <source>
        <dbReference type="PROSITE" id="PS50109"/>
    </source>
</evidence>
<dbReference type="GO" id="GO:0004721">
    <property type="term" value="F:phosphoprotein phosphatase activity"/>
    <property type="evidence" value="ECO:0007669"/>
    <property type="project" value="TreeGrafter"/>
</dbReference>
<dbReference type="InterPro" id="IPR003594">
    <property type="entry name" value="HATPase_dom"/>
</dbReference>
<keyword evidence="9" id="KW-0902">Two-component regulatory system</keyword>
<evidence type="ECO:0000256" key="2">
    <source>
        <dbReference type="ARBA" id="ARBA00004651"/>
    </source>
</evidence>
<evidence type="ECO:0000256" key="10">
    <source>
        <dbReference type="ARBA" id="ARBA00023136"/>
    </source>
</evidence>
<evidence type="ECO:0000256" key="7">
    <source>
        <dbReference type="ARBA" id="ARBA00022777"/>
    </source>
</evidence>
<proteinExistence type="predicted"/>
<comment type="caution">
    <text evidence="13">The sequence shown here is derived from an EMBL/GenBank/DDBJ whole genome shotgun (WGS) entry which is preliminary data.</text>
</comment>
<evidence type="ECO:0000313" key="14">
    <source>
        <dbReference type="Proteomes" id="UP000310506"/>
    </source>
</evidence>
<keyword evidence="10 11" id="KW-0472">Membrane</keyword>
<keyword evidence="14" id="KW-1185">Reference proteome</keyword>
<evidence type="ECO:0000256" key="9">
    <source>
        <dbReference type="ARBA" id="ARBA00023012"/>
    </source>
</evidence>
<keyword evidence="5" id="KW-0808">Transferase</keyword>
<dbReference type="InterPro" id="IPR036097">
    <property type="entry name" value="HisK_dim/P_sf"/>
</dbReference>
<evidence type="ECO:0000256" key="6">
    <source>
        <dbReference type="ARBA" id="ARBA00022692"/>
    </source>
</evidence>
<protein>
    <recommendedName>
        <fullName evidence="3">histidine kinase</fullName>
        <ecNumber evidence="3">2.7.13.3</ecNumber>
    </recommendedName>
</protein>
<dbReference type="InterPro" id="IPR050351">
    <property type="entry name" value="BphY/WalK/GraS-like"/>
</dbReference>
<dbReference type="SMART" id="SM00387">
    <property type="entry name" value="HATPase_c"/>
    <property type="match status" value="1"/>
</dbReference>
<accession>A0A4V3TUX8</accession>
<evidence type="ECO:0000256" key="1">
    <source>
        <dbReference type="ARBA" id="ARBA00000085"/>
    </source>
</evidence>
<dbReference type="Proteomes" id="UP000310506">
    <property type="component" value="Unassembled WGS sequence"/>
</dbReference>
<evidence type="ECO:0000256" key="3">
    <source>
        <dbReference type="ARBA" id="ARBA00012438"/>
    </source>
</evidence>
<name>A0A4V3TUX8_9ENTE</name>
<dbReference type="PANTHER" id="PTHR45453">
    <property type="entry name" value="PHOSPHATE REGULON SENSOR PROTEIN PHOR"/>
    <property type="match status" value="1"/>
</dbReference>
<dbReference type="OrthoDB" id="9780487at2"/>
<keyword evidence="7 13" id="KW-0418">Kinase</keyword>
<keyword evidence="8 11" id="KW-1133">Transmembrane helix</keyword>
<dbReference type="PROSITE" id="PS50109">
    <property type="entry name" value="HIS_KIN"/>
    <property type="match status" value="1"/>
</dbReference>
<dbReference type="SUPFAM" id="SSF55874">
    <property type="entry name" value="ATPase domain of HSP90 chaperone/DNA topoisomerase II/histidine kinase"/>
    <property type="match status" value="1"/>
</dbReference>
<keyword evidence="6 11" id="KW-0812">Transmembrane</keyword>
<dbReference type="InterPro" id="IPR005467">
    <property type="entry name" value="His_kinase_dom"/>
</dbReference>
<dbReference type="GO" id="GO:0016036">
    <property type="term" value="P:cellular response to phosphate starvation"/>
    <property type="evidence" value="ECO:0007669"/>
    <property type="project" value="TreeGrafter"/>
</dbReference>
<evidence type="ECO:0000256" key="11">
    <source>
        <dbReference type="SAM" id="Phobius"/>
    </source>
</evidence>
<evidence type="ECO:0000256" key="4">
    <source>
        <dbReference type="ARBA" id="ARBA00022475"/>
    </source>
</evidence>